<dbReference type="RefSeq" id="WP_133619672.1">
    <property type="nucleotide sequence ID" value="NZ_SNZE01000008.1"/>
</dbReference>
<dbReference type="EMBL" id="SNZE01000008">
    <property type="protein sequence ID" value="TDR31638.1"/>
    <property type="molecule type" value="Genomic_DNA"/>
</dbReference>
<evidence type="ECO:0000256" key="7">
    <source>
        <dbReference type="ARBA" id="ARBA00048472"/>
    </source>
</evidence>
<evidence type="ECO:0000256" key="3">
    <source>
        <dbReference type="ARBA" id="ARBA00024303"/>
    </source>
</evidence>
<dbReference type="GO" id="GO:0106361">
    <property type="term" value="F:protein-arginine rhamnosyltransferase activity"/>
    <property type="evidence" value="ECO:0007669"/>
    <property type="project" value="InterPro"/>
</dbReference>
<evidence type="ECO:0000313" key="8">
    <source>
        <dbReference type="EMBL" id="TDR31638.1"/>
    </source>
</evidence>
<evidence type="ECO:0000256" key="5">
    <source>
        <dbReference type="ARBA" id="ARBA00024416"/>
    </source>
</evidence>
<dbReference type="AlphaFoldDB" id="A0A4R6Y8D4"/>
<organism evidence="8 9">
    <name type="scientific">Hydromonas duriensis</name>
    <dbReference type="NCBI Taxonomy" id="1527608"/>
    <lineage>
        <taxon>Bacteria</taxon>
        <taxon>Pseudomonadati</taxon>
        <taxon>Pseudomonadota</taxon>
        <taxon>Betaproteobacteria</taxon>
        <taxon>Burkholderiales</taxon>
        <taxon>Burkholderiaceae</taxon>
        <taxon>Hydromonas</taxon>
    </lineage>
</organism>
<keyword evidence="2" id="KW-0808">Transferase</keyword>
<name>A0A4R6Y8D4_9BURK</name>
<dbReference type="NCBIfam" id="TIGR03837">
    <property type="entry name" value="efp_Arg_rhamno"/>
    <property type="match status" value="1"/>
</dbReference>
<evidence type="ECO:0000256" key="1">
    <source>
        <dbReference type="ARBA" id="ARBA00022676"/>
    </source>
</evidence>
<comment type="function">
    <text evidence="3">Protein-arginine rhamnosyltransferase that catalyzes the transfer of a single rhamnose to elongation factor P (EF-P) on 'Lys-32', a modification required for EF-P-dependent rescue of polyproline stalled ribosomes.</text>
</comment>
<dbReference type="Pfam" id="PF10093">
    <property type="entry name" value="EarP"/>
    <property type="match status" value="1"/>
</dbReference>
<evidence type="ECO:0000313" key="9">
    <source>
        <dbReference type="Proteomes" id="UP000294480"/>
    </source>
</evidence>
<dbReference type="InterPro" id="IPR016633">
    <property type="entry name" value="EarP"/>
</dbReference>
<keyword evidence="1" id="KW-0328">Glycosyltransferase</keyword>
<dbReference type="OrthoDB" id="209085at2"/>
<evidence type="ECO:0000256" key="6">
    <source>
        <dbReference type="ARBA" id="ARBA00030025"/>
    </source>
</evidence>
<dbReference type="Proteomes" id="UP000294480">
    <property type="component" value="Unassembled WGS sequence"/>
</dbReference>
<gene>
    <name evidence="8" type="ORF">DFR44_10820</name>
</gene>
<dbReference type="PIRSF" id="PIRSF015557">
    <property type="entry name" value="UCP015557"/>
    <property type="match status" value="1"/>
</dbReference>
<keyword evidence="9" id="KW-1185">Reference proteome</keyword>
<accession>A0A4R6Y8D4</accession>
<comment type="caution">
    <text evidence="8">The sequence shown here is derived from an EMBL/GenBank/DDBJ whole genome shotgun (WGS) entry which is preliminary data.</text>
</comment>
<comment type="similarity">
    <text evidence="4">Belongs to the glycosyltransferase 104 family.</text>
</comment>
<evidence type="ECO:0000256" key="2">
    <source>
        <dbReference type="ARBA" id="ARBA00022679"/>
    </source>
</evidence>
<reference evidence="8 9" key="1">
    <citation type="submission" date="2019-03" db="EMBL/GenBank/DDBJ databases">
        <title>Genomic Encyclopedia of Type Strains, Phase IV (KMG-IV): sequencing the most valuable type-strain genomes for metagenomic binning, comparative biology and taxonomic classification.</title>
        <authorList>
            <person name="Goeker M."/>
        </authorList>
    </citation>
    <scope>NUCLEOTIDE SEQUENCE [LARGE SCALE GENOMIC DNA]</scope>
    <source>
        <strain evidence="8 9">DSM 102852</strain>
    </source>
</reference>
<comment type="catalytic activity">
    <reaction evidence="7">
        <text>dTDP-beta-L-rhamnose + L-arginyl-[protein] = N(omega)-(alpha-L-rhamnosyl)-L-arginyl-[protein] + dTDP + H(+)</text>
        <dbReference type="Rhea" id="RHEA:66692"/>
        <dbReference type="Rhea" id="RHEA-COMP:10532"/>
        <dbReference type="Rhea" id="RHEA-COMP:17096"/>
        <dbReference type="ChEBI" id="CHEBI:15378"/>
        <dbReference type="ChEBI" id="CHEBI:29965"/>
        <dbReference type="ChEBI" id="CHEBI:57510"/>
        <dbReference type="ChEBI" id="CHEBI:58369"/>
        <dbReference type="ChEBI" id="CHEBI:167445"/>
    </reaction>
    <physiologicalReaction direction="left-to-right" evidence="7">
        <dbReference type="Rhea" id="RHEA:66693"/>
    </physiologicalReaction>
</comment>
<protein>
    <recommendedName>
        <fullName evidence="5">Protein-arginine rhamnosyltransferase</fullName>
    </recommendedName>
    <alternativeName>
        <fullName evidence="6">EF-P arginine rhamnosyltransferase</fullName>
    </alternativeName>
</protein>
<sequence length="386" mass="43902">MKQQWDIFCSVIDNYGDIGVTWRLARQLTEEYGVQVRVWLDDVAALASIWTGVDEKLDLQLVDNIQVCAWLPSQDWTKITPAQVLIQAFACALPEGYIAQMLKVKNRTGIAPHWFNLEYLSAEQWVDDCHAMQSPQSNGLKKTFFFPGFSEKTGGLLRERDLFTLRNQALNDDWAHLTGFVQIEGALKVVLFGYDHMPLTQWLPLVAQGDKSVQLAVTSGKAARAMRAACAQLGQPVAGWGNLSIRELPMVRQNMFDRLLWAADVNFVRGEDSFIRAIWAAKPFVWQIYPQDDGVHFTKLKAFVERYRLCDGQSSEATEAWQDVQLAWNGDSTFNLGEAWTRLCTQLPLLKQHAQRYTQDLARFDDLAQQLTRQVRQSHSDTGVNT</sequence>
<proteinExistence type="inferred from homology"/>
<evidence type="ECO:0000256" key="4">
    <source>
        <dbReference type="ARBA" id="ARBA00024346"/>
    </source>
</evidence>